<dbReference type="AlphaFoldDB" id="A0A1T4RQW3"/>
<dbReference type="Pfam" id="PF00563">
    <property type="entry name" value="EAL"/>
    <property type="match status" value="1"/>
</dbReference>
<dbReference type="PANTHER" id="PTHR33121:SF70">
    <property type="entry name" value="SIGNALING PROTEIN YKOW"/>
    <property type="match status" value="1"/>
</dbReference>
<protein>
    <submittedName>
        <fullName evidence="4">EAL domain, c-di-GMP-specific phosphodiesterase class I (Or its enzymatically inactive variant)</fullName>
    </submittedName>
</protein>
<feature type="transmembrane region" description="Helical" evidence="1">
    <location>
        <begin position="46"/>
        <end position="68"/>
    </location>
</feature>
<evidence type="ECO:0000259" key="2">
    <source>
        <dbReference type="PROSITE" id="PS50883"/>
    </source>
</evidence>
<dbReference type="Pfam" id="PF00990">
    <property type="entry name" value="GGDEF"/>
    <property type="match status" value="1"/>
</dbReference>
<evidence type="ECO:0000259" key="3">
    <source>
        <dbReference type="PROSITE" id="PS50887"/>
    </source>
</evidence>
<dbReference type="InterPro" id="IPR043128">
    <property type="entry name" value="Rev_trsase/Diguanyl_cyclase"/>
</dbReference>
<dbReference type="InterPro" id="IPR029787">
    <property type="entry name" value="Nucleotide_cyclase"/>
</dbReference>
<dbReference type="EMBL" id="FUXL01000007">
    <property type="protein sequence ID" value="SKA18148.1"/>
    <property type="molecule type" value="Genomic_DNA"/>
</dbReference>
<dbReference type="Proteomes" id="UP000190135">
    <property type="component" value="Unassembled WGS sequence"/>
</dbReference>
<dbReference type="OrthoDB" id="9814202at2"/>
<evidence type="ECO:0000313" key="4">
    <source>
        <dbReference type="EMBL" id="SKA18148.1"/>
    </source>
</evidence>
<dbReference type="STRING" id="1365950.SAMN05428963_107171"/>
<dbReference type="PROSITE" id="PS50883">
    <property type="entry name" value="EAL"/>
    <property type="match status" value="1"/>
</dbReference>
<dbReference type="SUPFAM" id="SSF55073">
    <property type="entry name" value="Nucleotide cyclase"/>
    <property type="match status" value="1"/>
</dbReference>
<dbReference type="InterPro" id="IPR050706">
    <property type="entry name" value="Cyclic-di-GMP_PDE-like"/>
</dbReference>
<dbReference type="Gene3D" id="3.20.20.450">
    <property type="entry name" value="EAL domain"/>
    <property type="match status" value="1"/>
</dbReference>
<keyword evidence="5" id="KW-1185">Reference proteome</keyword>
<evidence type="ECO:0000256" key="1">
    <source>
        <dbReference type="SAM" id="Phobius"/>
    </source>
</evidence>
<evidence type="ECO:0000313" key="5">
    <source>
        <dbReference type="Proteomes" id="UP000190135"/>
    </source>
</evidence>
<dbReference type="SMART" id="SM00052">
    <property type="entry name" value="EAL"/>
    <property type="match status" value="1"/>
</dbReference>
<dbReference type="Gene3D" id="3.30.70.270">
    <property type="match status" value="1"/>
</dbReference>
<dbReference type="GO" id="GO:0071111">
    <property type="term" value="F:cyclic-guanylate-specific phosphodiesterase activity"/>
    <property type="evidence" value="ECO:0007669"/>
    <property type="project" value="InterPro"/>
</dbReference>
<dbReference type="InterPro" id="IPR001633">
    <property type="entry name" value="EAL_dom"/>
</dbReference>
<dbReference type="PROSITE" id="PS50887">
    <property type="entry name" value="GGDEF"/>
    <property type="match status" value="1"/>
</dbReference>
<name>A0A1T4RQW3_9HYPH</name>
<dbReference type="SUPFAM" id="SSF141868">
    <property type="entry name" value="EAL domain-like"/>
    <property type="match status" value="1"/>
</dbReference>
<keyword evidence="1" id="KW-0812">Transmembrane</keyword>
<dbReference type="InterPro" id="IPR000160">
    <property type="entry name" value="GGDEF_dom"/>
</dbReference>
<dbReference type="CDD" id="cd01948">
    <property type="entry name" value="EAL"/>
    <property type="match status" value="1"/>
</dbReference>
<organism evidence="4 5">
    <name type="scientific">Consotaella salsifontis</name>
    <dbReference type="NCBI Taxonomy" id="1365950"/>
    <lineage>
        <taxon>Bacteria</taxon>
        <taxon>Pseudomonadati</taxon>
        <taxon>Pseudomonadota</taxon>
        <taxon>Alphaproteobacteria</taxon>
        <taxon>Hyphomicrobiales</taxon>
        <taxon>Aurantimonadaceae</taxon>
        <taxon>Consotaella</taxon>
    </lineage>
</organism>
<dbReference type="SMART" id="SM00267">
    <property type="entry name" value="GGDEF"/>
    <property type="match status" value="1"/>
</dbReference>
<proteinExistence type="predicted"/>
<feature type="domain" description="GGDEF" evidence="3">
    <location>
        <begin position="115"/>
        <end position="246"/>
    </location>
</feature>
<keyword evidence="1" id="KW-0472">Membrane</keyword>
<reference evidence="5" key="1">
    <citation type="submission" date="2017-02" db="EMBL/GenBank/DDBJ databases">
        <authorList>
            <person name="Varghese N."/>
            <person name="Submissions S."/>
        </authorList>
    </citation>
    <scope>NUCLEOTIDE SEQUENCE [LARGE SCALE GENOMIC DNA]</scope>
    <source>
        <strain evidence="5">USBA 369</strain>
    </source>
</reference>
<dbReference type="PANTHER" id="PTHR33121">
    <property type="entry name" value="CYCLIC DI-GMP PHOSPHODIESTERASE PDEF"/>
    <property type="match status" value="1"/>
</dbReference>
<dbReference type="InterPro" id="IPR035919">
    <property type="entry name" value="EAL_sf"/>
</dbReference>
<keyword evidence="1" id="KW-1133">Transmembrane helix</keyword>
<feature type="domain" description="EAL" evidence="2">
    <location>
        <begin position="255"/>
        <end position="505"/>
    </location>
</feature>
<gene>
    <name evidence="4" type="ORF">SAMN05428963_107171</name>
</gene>
<sequence>MTGYRANFRFVPFVVFLCGAAVWLAAVRFDLAYRISEYIILHRLPAFDNAVLSVAFAGLATLGLVAALQRRLGAEVRKRKELEAAAMWIVDHDELTDLPNRNALLRHLTELPASGRFAVFVVKLDDVGRIGGVFEDPASQTALRAFATRLRQVAGSGFVARTANRTFVIVVGRTSADSHRAVEAGILECLDRRVVAASGESIRLTGSVGYALWPEHGAGPEVAMLADLALRDVKKQRKARSQIYEASMLGRTHRAAHIEARLLDAIEADRIEPYYQPIFEIDTRRIVGLEVLARWRQSGGDFVPPDVFIPIAEERQLIDALSERLLKRACVDARQWPEDIFLSFNISPVHMETEGWERRLMDILGQTGFAPSRLQVEITETSLASDLPAAARALAFLQKEGVAVALDDFGTGYSNLAQLSNFSFARIKIDRSFVAPLLEDERQQKIVRLMVALARVLDVWATAEGIETEEQLVLLGKLGCRYGQGYLVSRAVPSDEVVALLAAAPLGAATIGGQNLPEQGDATSCPRPRLQ</sequence>
<feature type="transmembrane region" description="Helical" evidence="1">
    <location>
        <begin position="7"/>
        <end position="26"/>
    </location>
</feature>
<accession>A0A1T4RQW3</accession>